<name>A0ABV8EJK2_9BACT</name>
<evidence type="ECO:0000313" key="1">
    <source>
        <dbReference type="EMBL" id="MFC3976469.1"/>
    </source>
</evidence>
<comment type="caution">
    <text evidence="1">The sequence shown here is derived from an EMBL/GenBank/DDBJ whole genome shotgun (WGS) entry which is preliminary data.</text>
</comment>
<dbReference type="RefSeq" id="WP_241297694.1">
    <property type="nucleotide sequence ID" value="NZ_JAKZGR010000033.1"/>
</dbReference>
<accession>A0ABV8EJK2</accession>
<dbReference type="EMBL" id="JBHSAV010000032">
    <property type="protein sequence ID" value="MFC3976469.1"/>
    <property type="molecule type" value="Genomic_DNA"/>
</dbReference>
<organism evidence="1 2">
    <name type="scientific">Belliella kenyensis</name>
    <dbReference type="NCBI Taxonomy" id="1472724"/>
    <lineage>
        <taxon>Bacteria</taxon>
        <taxon>Pseudomonadati</taxon>
        <taxon>Bacteroidota</taxon>
        <taxon>Cytophagia</taxon>
        <taxon>Cytophagales</taxon>
        <taxon>Cyclobacteriaceae</taxon>
        <taxon>Belliella</taxon>
    </lineage>
</organism>
<reference evidence="2" key="1">
    <citation type="journal article" date="2019" name="Int. J. Syst. Evol. Microbiol.">
        <title>The Global Catalogue of Microorganisms (GCM) 10K type strain sequencing project: providing services to taxonomists for standard genome sequencing and annotation.</title>
        <authorList>
            <consortium name="The Broad Institute Genomics Platform"/>
            <consortium name="The Broad Institute Genome Sequencing Center for Infectious Disease"/>
            <person name="Wu L."/>
            <person name="Ma J."/>
        </authorList>
    </citation>
    <scope>NUCLEOTIDE SEQUENCE [LARGE SCALE GENOMIC DNA]</scope>
    <source>
        <strain evidence="2">CECT 8551</strain>
    </source>
</reference>
<keyword evidence="2" id="KW-1185">Reference proteome</keyword>
<sequence>MKKIRYIIIVLILLSCSSERELNFEEEIDYFEEGFIDHFPKKIKFLGSLHSISQNISNSHPHVWLKFFPDKGKLDSVENAVKLKAIGKYFSEDTCLVVIDKHLNSKNWYKIDKTQRYPKKIEYGDHDCHKEKYPVPNFFDDWWMDTDQNMTKLKGYTMYVLEAKKGVYMNPKKLPNGLYTPSGWEHGISKGVAINKEKGAVIYWADIW</sequence>
<gene>
    <name evidence="1" type="ORF">ACFOUP_08785</name>
</gene>
<dbReference type="PROSITE" id="PS51257">
    <property type="entry name" value="PROKAR_LIPOPROTEIN"/>
    <property type="match status" value="1"/>
</dbReference>
<evidence type="ECO:0000313" key="2">
    <source>
        <dbReference type="Proteomes" id="UP001595766"/>
    </source>
</evidence>
<protein>
    <submittedName>
        <fullName evidence="1">Uncharacterized protein</fullName>
    </submittedName>
</protein>
<proteinExistence type="predicted"/>
<dbReference type="Proteomes" id="UP001595766">
    <property type="component" value="Unassembled WGS sequence"/>
</dbReference>